<dbReference type="InterPro" id="IPR055081">
    <property type="entry name" value="NLP1-9_GAF"/>
</dbReference>
<dbReference type="AlphaFoldDB" id="A0AA38WKM5"/>
<sequence>MANAPPSLPPINCHPKFIYPPELLARYLSSFPTLIQDKIRYVFDQVVDGSGGLIQFWAPVKINGRWLLTTSDQPYIQEKDEERYKKYRSYSLKYKYNIDHHVNNKVEEDEHDPMIISGAPAAAFLNGLPELIPDMRVKQTSPLACFGPECGFVRSIVLPVFYGSQSCCVGVIECCSGFYRCLEHMFDELRPTIEDAGLQLFQGVERLPYTSVCGLKNAKNEIDGALKIISQTHRLDFTQVWVAYKDENHLAFSSSLEDSPTKRTLGFKLTDNYDDLCDDYASEPLDGYSNICYMFPLKMGEGVNGKTLQTYEPRFIKRVSELSDSEPQMLLSCSNFEGVPFECSCFVICLRSTETGDLDYVFEFLWHEGPYYVKKLESILFSLKRCLPNFKHASGAEVGDELRVIDSKTGSFKIFQGSKSSSASEPLEKRRRVGLAPLEEKCNSNPIPSSQEDVIEAAKSLNVCVATMKRKCTDLDMVLHGKDYRRNRKQLYENQSDTNEEDNGAFQDPSANNREMDLDENTVTIKVKYVDDMIKFRLPISSTTFADIVKEIGEGFKLNPANYKLKYLDEDGDWILMTSDKDVRPSSILSCKVNNDGDDSYPECCTKSTARPSPSIFPKTTNPPKSLHLPHHHPPPPLPSTTTTILPPPLSTSQPPSSTTTVATAGYTTLLHHHHSHRCPPPPPPPLICSPLPPSSQPPASTTTTIVANISGTLVQIGGYHQIFHFASSQPPQKPKLLEIWFELLVSGDNDEIWFELLVSGDNDEIWFEFRVSGENGEIWFE</sequence>
<feature type="region of interest" description="Disordered" evidence="1">
    <location>
        <begin position="606"/>
        <end position="661"/>
    </location>
</feature>
<dbReference type="InterPro" id="IPR000270">
    <property type="entry name" value="PB1_dom"/>
</dbReference>
<dbReference type="EMBL" id="JARYMX010000003">
    <property type="protein sequence ID" value="KAJ9555815.1"/>
    <property type="molecule type" value="Genomic_DNA"/>
</dbReference>
<accession>A0AA38WKM5</accession>
<name>A0AA38WKM5_9ASTR</name>
<feature type="compositionally biased region" description="Low complexity" evidence="1">
    <location>
        <begin position="640"/>
        <end position="661"/>
    </location>
</feature>
<comment type="caution">
    <text evidence="3">The sequence shown here is derived from an EMBL/GenBank/DDBJ whole genome shotgun (WGS) entry which is preliminary data.</text>
</comment>
<feature type="compositionally biased region" description="Polar residues" evidence="1">
    <location>
        <begin position="606"/>
        <end position="622"/>
    </location>
</feature>
<feature type="compositionally biased region" description="Pro residues" evidence="1">
    <location>
        <begin position="679"/>
        <end position="697"/>
    </location>
</feature>
<reference evidence="3" key="1">
    <citation type="submission" date="2023-03" db="EMBL/GenBank/DDBJ databases">
        <title>Chromosome-scale reference genome and RAD-based genetic map of yellow starthistle (Centaurea solstitialis) reveal putative structural variation and QTLs associated with invader traits.</title>
        <authorList>
            <person name="Reatini B."/>
            <person name="Cang F.A."/>
            <person name="Jiang Q."/>
            <person name="Mckibben M.T.W."/>
            <person name="Barker M.S."/>
            <person name="Rieseberg L.H."/>
            <person name="Dlugosch K.M."/>
        </authorList>
    </citation>
    <scope>NUCLEOTIDE SEQUENCE</scope>
    <source>
        <strain evidence="3">CAN-66</strain>
        <tissue evidence="3">Leaf</tissue>
    </source>
</reference>
<evidence type="ECO:0000256" key="1">
    <source>
        <dbReference type="SAM" id="MobiDB-lite"/>
    </source>
</evidence>
<gene>
    <name evidence="3" type="ORF">OSB04_010429</name>
</gene>
<feature type="region of interest" description="Disordered" evidence="1">
    <location>
        <begin position="492"/>
        <end position="516"/>
    </location>
</feature>
<evidence type="ECO:0000313" key="3">
    <source>
        <dbReference type="EMBL" id="KAJ9555815.1"/>
    </source>
</evidence>
<dbReference type="Pfam" id="PF22922">
    <property type="entry name" value="GAF_NLP"/>
    <property type="match status" value="1"/>
</dbReference>
<dbReference type="SUPFAM" id="SSF54277">
    <property type="entry name" value="CAD &amp; PB1 domains"/>
    <property type="match status" value="1"/>
</dbReference>
<dbReference type="Pfam" id="PF00564">
    <property type="entry name" value="PB1"/>
    <property type="match status" value="1"/>
</dbReference>
<dbReference type="Gene3D" id="3.10.20.90">
    <property type="entry name" value="Phosphatidylinositol 3-kinase Catalytic Subunit, Chain A, domain 1"/>
    <property type="match status" value="1"/>
</dbReference>
<organism evidence="3 4">
    <name type="scientific">Centaurea solstitialis</name>
    <name type="common">yellow star-thistle</name>
    <dbReference type="NCBI Taxonomy" id="347529"/>
    <lineage>
        <taxon>Eukaryota</taxon>
        <taxon>Viridiplantae</taxon>
        <taxon>Streptophyta</taxon>
        <taxon>Embryophyta</taxon>
        <taxon>Tracheophyta</taxon>
        <taxon>Spermatophyta</taxon>
        <taxon>Magnoliopsida</taxon>
        <taxon>eudicotyledons</taxon>
        <taxon>Gunneridae</taxon>
        <taxon>Pentapetalae</taxon>
        <taxon>asterids</taxon>
        <taxon>campanulids</taxon>
        <taxon>Asterales</taxon>
        <taxon>Asteraceae</taxon>
        <taxon>Carduoideae</taxon>
        <taxon>Cardueae</taxon>
        <taxon>Centaureinae</taxon>
        <taxon>Centaurea</taxon>
    </lineage>
</organism>
<dbReference type="InterPro" id="IPR045012">
    <property type="entry name" value="NLP"/>
</dbReference>
<dbReference type="PANTHER" id="PTHR32002:SF49">
    <property type="entry name" value="BILE ACID:SODIUM SYMPORTER_ARSENICAL RESISTANCE PROTEIN ACR3-RELATED"/>
    <property type="match status" value="1"/>
</dbReference>
<dbReference type="InterPro" id="IPR053793">
    <property type="entry name" value="PB1-like"/>
</dbReference>
<evidence type="ECO:0000313" key="4">
    <source>
        <dbReference type="Proteomes" id="UP001172457"/>
    </source>
</evidence>
<dbReference type="SMART" id="SM00666">
    <property type="entry name" value="PB1"/>
    <property type="match status" value="1"/>
</dbReference>
<dbReference type="PROSITE" id="PS51745">
    <property type="entry name" value="PB1"/>
    <property type="match status" value="1"/>
</dbReference>
<protein>
    <recommendedName>
        <fullName evidence="2">PB1 domain-containing protein</fullName>
    </recommendedName>
</protein>
<feature type="region of interest" description="Disordered" evidence="1">
    <location>
        <begin position="673"/>
        <end position="702"/>
    </location>
</feature>
<dbReference type="Proteomes" id="UP001172457">
    <property type="component" value="Chromosome 3"/>
</dbReference>
<dbReference type="GO" id="GO:0003700">
    <property type="term" value="F:DNA-binding transcription factor activity"/>
    <property type="evidence" value="ECO:0007669"/>
    <property type="project" value="InterPro"/>
</dbReference>
<keyword evidence="4" id="KW-1185">Reference proteome</keyword>
<feature type="domain" description="PB1" evidence="2">
    <location>
        <begin position="522"/>
        <end position="598"/>
    </location>
</feature>
<evidence type="ECO:0000259" key="2">
    <source>
        <dbReference type="PROSITE" id="PS51745"/>
    </source>
</evidence>
<dbReference type="PANTHER" id="PTHR32002">
    <property type="entry name" value="PROTEIN NLP8"/>
    <property type="match status" value="1"/>
</dbReference>
<dbReference type="CDD" id="cd05992">
    <property type="entry name" value="PB1"/>
    <property type="match status" value="1"/>
</dbReference>
<proteinExistence type="predicted"/>